<dbReference type="SMART" id="SM00320">
    <property type="entry name" value="WD40"/>
    <property type="match status" value="7"/>
</dbReference>
<keyword evidence="3 6" id="KW-0853">WD repeat</keyword>
<reference evidence="9 10" key="1">
    <citation type="journal article" date="2013" name="PLoS Genet.">
        <title>The genome and development-dependent transcriptomes of Pyronema confluens: a window into fungal evolution.</title>
        <authorList>
            <person name="Traeger S."/>
            <person name="Altegoer F."/>
            <person name="Freitag M."/>
            <person name="Gabaldon T."/>
            <person name="Kempken F."/>
            <person name="Kumar A."/>
            <person name="Marcet-Houben M."/>
            <person name="Poggeler S."/>
            <person name="Stajich J.E."/>
            <person name="Nowrousian M."/>
        </authorList>
    </citation>
    <scope>NUCLEOTIDE SEQUENCE [LARGE SCALE GENOMIC DNA]</scope>
    <source>
        <strain evidence="10">CBS 100304</strain>
        <tissue evidence="9">Vegetative mycelium</tissue>
    </source>
</reference>
<dbReference type="InterPro" id="IPR051075">
    <property type="entry name" value="SCF_subunit_WD-repeat"/>
</dbReference>
<dbReference type="EMBL" id="HF936296">
    <property type="protein sequence ID" value="CCX34076.1"/>
    <property type="molecule type" value="Genomic_DNA"/>
</dbReference>
<dbReference type="InterPro" id="IPR020472">
    <property type="entry name" value="WD40_PAC1"/>
</dbReference>
<dbReference type="GO" id="GO:0016874">
    <property type="term" value="F:ligase activity"/>
    <property type="evidence" value="ECO:0007669"/>
    <property type="project" value="UniProtKB-KW"/>
</dbReference>
<dbReference type="PROSITE" id="PS00678">
    <property type="entry name" value="WD_REPEATS_1"/>
    <property type="match status" value="3"/>
</dbReference>
<dbReference type="Gene3D" id="1.20.1280.50">
    <property type="match status" value="1"/>
</dbReference>
<feature type="region of interest" description="Disordered" evidence="7">
    <location>
        <begin position="1"/>
        <end position="71"/>
    </location>
</feature>
<feature type="region of interest" description="Disordered" evidence="7">
    <location>
        <begin position="93"/>
        <end position="146"/>
    </location>
</feature>
<feature type="compositionally biased region" description="Polar residues" evidence="7">
    <location>
        <begin position="108"/>
        <end position="118"/>
    </location>
</feature>
<feature type="repeat" description="WD" evidence="6">
    <location>
        <begin position="689"/>
        <end position="728"/>
    </location>
</feature>
<comment type="pathway">
    <text evidence="1">Protein modification; protein ubiquitination.</text>
</comment>
<dbReference type="SMART" id="SM00256">
    <property type="entry name" value="FBOX"/>
    <property type="match status" value="1"/>
</dbReference>
<dbReference type="FunFam" id="2.130.10.10:FF:000715">
    <property type="entry name" value="F-box protein MET30"/>
    <property type="match status" value="1"/>
</dbReference>
<dbReference type="InterPro" id="IPR036047">
    <property type="entry name" value="F-box-like_dom_sf"/>
</dbReference>
<feature type="region of interest" description="Disordered" evidence="7">
    <location>
        <begin position="279"/>
        <end position="356"/>
    </location>
</feature>
<dbReference type="InterPro" id="IPR019775">
    <property type="entry name" value="WD40_repeat_CS"/>
</dbReference>
<name>U4LPI0_PYROM</name>
<dbReference type="InterPro" id="IPR011047">
    <property type="entry name" value="Quinoprotein_ADH-like_sf"/>
</dbReference>
<evidence type="ECO:0000256" key="1">
    <source>
        <dbReference type="ARBA" id="ARBA00004906"/>
    </source>
</evidence>
<keyword evidence="5" id="KW-0833">Ubl conjugation pathway</keyword>
<dbReference type="PANTHER" id="PTHR19872:SF9">
    <property type="entry name" value="UBIQUITIN-BINDING SDF UBIQUITIN LIGASE COMPLEX SUBUNIT"/>
    <property type="match status" value="1"/>
</dbReference>
<dbReference type="PRINTS" id="PR00320">
    <property type="entry name" value="GPROTEINBRPT"/>
</dbReference>
<dbReference type="GO" id="GO:0019005">
    <property type="term" value="C:SCF ubiquitin ligase complex"/>
    <property type="evidence" value="ECO:0007669"/>
    <property type="project" value="UniProtKB-ARBA"/>
</dbReference>
<evidence type="ECO:0000256" key="6">
    <source>
        <dbReference type="PROSITE-ProRule" id="PRU00221"/>
    </source>
</evidence>
<evidence type="ECO:0000313" key="9">
    <source>
        <dbReference type="EMBL" id="CCX34076.1"/>
    </source>
</evidence>
<dbReference type="InterPro" id="IPR015943">
    <property type="entry name" value="WD40/YVTN_repeat-like_dom_sf"/>
</dbReference>
<dbReference type="OrthoDB" id="5580488at2759"/>
<organism evidence="9 10">
    <name type="scientific">Pyronema omphalodes (strain CBS 100304)</name>
    <name type="common">Pyronema confluens</name>
    <dbReference type="NCBI Taxonomy" id="1076935"/>
    <lineage>
        <taxon>Eukaryota</taxon>
        <taxon>Fungi</taxon>
        <taxon>Dikarya</taxon>
        <taxon>Ascomycota</taxon>
        <taxon>Pezizomycotina</taxon>
        <taxon>Pezizomycetes</taxon>
        <taxon>Pezizales</taxon>
        <taxon>Pyronemataceae</taxon>
        <taxon>Pyronema</taxon>
    </lineage>
</organism>
<dbReference type="CDD" id="cd00200">
    <property type="entry name" value="WD40"/>
    <property type="match status" value="1"/>
</dbReference>
<feature type="domain" description="F-box" evidence="8">
    <location>
        <begin position="199"/>
        <end position="245"/>
    </location>
</feature>
<sequence>MPMRIPTCPETTRRRSPRLQSVSPRRKISNSTTCDPRPTKRKRSSGLDKKTPVAVEPTAMDCDNPELSPEIATETKESVKRDIAPFLTRHIPSQYAPQGTPEQREQQKNAGQTSNTSFCYRHRPDLKCRRPADEPTMEQLQSSMDSLPDADRQAVTHVWSLYSVAPAPIRRMMLQGILQASCFAQLSYLSTEIRELIRIDFISTLPVEISFRILSYLDTNSLCRAAQVSRNWRALADDDVVWHKMCQQHIDRKCTKCGWGIPLMERKRLRATAKQMAMRAKDPSLFTPATATNEITDSTSELNSNGKRPAGSDDTAIDNNPSSSPKRTCNSTISASREASSSAVLPPTPKPPQTLPWKTVFSDRFKVEANWRRGRCNQQIFKGHTDGVMCVQFDDAILATGSYDTTIKIWDLATGEEIRTLVGHTQGVRCLQFDNKKLISGSMDGHIRIWNYHTGECLSVLSGHNGGILSLHFDNTLLVSGSTDHTIKVWNFADKNCYSLRGHTDWVNSVRIDTDSRTVYSASDDSTIKMWDLDTRSLIRTFTGKDGHVGHVQQVIPISLPTYQKPEPTISSRGASPVSGAGAGTGGINTGVGGISTIGLASNAPPSTLPPASPPAPPMFPPSSSIAPTGLFPSISSMGGSETEADPFLIASVFSNPSRPPPPHMLITASLDGTVKFWDVPTGACTNTLFGHIEGVWAVAADTLRVVSGAQDSMVKVWDVNTGACQRTITGHAGPVTCVGLSDSRMVTGGDDGVVRGYLFRCEREEEGVVGEQ</sequence>
<dbReference type="AlphaFoldDB" id="U4LPI0"/>
<feature type="compositionally biased region" description="Polar residues" evidence="7">
    <location>
        <begin position="18"/>
        <end position="34"/>
    </location>
</feature>
<dbReference type="Gene3D" id="2.130.10.10">
    <property type="entry name" value="YVTN repeat-like/Quinoprotein amine dehydrogenase"/>
    <property type="match status" value="3"/>
</dbReference>
<dbReference type="InterPro" id="IPR001680">
    <property type="entry name" value="WD40_rpt"/>
</dbReference>
<comment type="similarity">
    <text evidence="2">Belongs to the WD repeat MET30/SCONB/SCON-2 family.</text>
</comment>
<feature type="repeat" description="WD" evidence="6">
    <location>
        <begin position="500"/>
        <end position="541"/>
    </location>
</feature>
<feature type="repeat" description="WD" evidence="6">
    <location>
        <begin position="421"/>
        <end position="460"/>
    </location>
</feature>
<evidence type="ECO:0000256" key="7">
    <source>
        <dbReference type="SAM" id="MobiDB-lite"/>
    </source>
</evidence>
<dbReference type="SUPFAM" id="SSF81383">
    <property type="entry name" value="F-box domain"/>
    <property type="match status" value="1"/>
</dbReference>
<dbReference type="PROSITE" id="PS50181">
    <property type="entry name" value="FBOX"/>
    <property type="match status" value="1"/>
</dbReference>
<dbReference type="eggNOG" id="KOG0274">
    <property type="taxonomic scope" value="Eukaryota"/>
</dbReference>
<dbReference type="PROSITE" id="PS50294">
    <property type="entry name" value="WD_REPEATS_REGION"/>
    <property type="match status" value="5"/>
</dbReference>
<feature type="repeat" description="WD" evidence="6">
    <location>
        <begin position="665"/>
        <end position="688"/>
    </location>
</feature>
<dbReference type="Pfam" id="PF00400">
    <property type="entry name" value="WD40"/>
    <property type="match status" value="7"/>
</dbReference>
<proteinExistence type="inferred from homology"/>
<evidence type="ECO:0000313" key="10">
    <source>
        <dbReference type="Proteomes" id="UP000018144"/>
    </source>
</evidence>
<dbReference type="GO" id="GO:1990756">
    <property type="term" value="F:ubiquitin-like ligase-substrate adaptor activity"/>
    <property type="evidence" value="ECO:0007669"/>
    <property type="project" value="UniProtKB-ARBA"/>
</dbReference>
<evidence type="ECO:0000256" key="4">
    <source>
        <dbReference type="ARBA" id="ARBA00022737"/>
    </source>
</evidence>
<dbReference type="SUPFAM" id="SSF50998">
    <property type="entry name" value="Quinoprotein alcohol dehydrogenase-like"/>
    <property type="match status" value="1"/>
</dbReference>
<dbReference type="Proteomes" id="UP000018144">
    <property type="component" value="Unassembled WGS sequence"/>
</dbReference>
<keyword evidence="10" id="KW-1185">Reference proteome</keyword>
<dbReference type="FunFam" id="1.20.1280.50:FF:000016">
    <property type="entry name" value="E3 ubiquitin ligase complex SCF subunit sconB"/>
    <property type="match status" value="1"/>
</dbReference>
<feature type="repeat" description="WD" evidence="6">
    <location>
        <begin position="381"/>
        <end position="420"/>
    </location>
</feature>
<evidence type="ECO:0000256" key="5">
    <source>
        <dbReference type="ARBA" id="ARBA00022786"/>
    </source>
</evidence>
<evidence type="ECO:0000256" key="3">
    <source>
        <dbReference type="ARBA" id="ARBA00022574"/>
    </source>
</evidence>
<feature type="compositionally biased region" description="Polar residues" evidence="7">
    <location>
        <begin position="317"/>
        <end position="330"/>
    </location>
</feature>
<protein>
    <submittedName>
        <fullName evidence="9">Similar to Probable E3 ubiquitin ligase complex SCF subunit sconB acc. no. Q00659</fullName>
    </submittedName>
</protein>
<dbReference type="OMA" id="GIAHVWS"/>
<dbReference type="Pfam" id="PF12937">
    <property type="entry name" value="F-box-like"/>
    <property type="match status" value="1"/>
</dbReference>
<dbReference type="CDD" id="cd22147">
    <property type="entry name" value="F-box_SpPof1-like"/>
    <property type="match status" value="1"/>
</dbReference>
<dbReference type="PANTHER" id="PTHR19872">
    <property type="entry name" value="UBIQUITIN LIGASE SPECIFICITY FACTOR/HREP PROTEIN"/>
    <property type="match status" value="1"/>
</dbReference>
<keyword evidence="4" id="KW-0677">Repeat</keyword>
<gene>
    <name evidence="9" type="ORF">PCON_02554</name>
</gene>
<feature type="compositionally biased region" description="Low complexity" evidence="7">
    <location>
        <begin position="331"/>
        <end position="345"/>
    </location>
</feature>
<accession>U4LPI0</accession>
<dbReference type="STRING" id="1076935.U4LPI0"/>
<feature type="repeat" description="WD" evidence="6">
    <location>
        <begin position="461"/>
        <end position="500"/>
    </location>
</feature>
<dbReference type="GO" id="GO:0031146">
    <property type="term" value="P:SCF-dependent proteasomal ubiquitin-dependent protein catabolic process"/>
    <property type="evidence" value="ECO:0007669"/>
    <property type="project" value="UniProtKB-ARBA"/>
</dbReference>
<keyword evidence="9" id="KW-0436">Ligase</keyword>
<evidence type="ECO:0000259" key="8">
    <source>
        <dbReference type="PROSITE" id="PS50181"/>
    </source>
</evidence>
<evidence type="ECO:0000256" key="2">
    <source>
        <dbReference type="ARBA" id="ARBA00007968"/>
    </source>
</evidence>
<dbReference type="PROSITE" id="PS50082">
    <property type="entry name" value="WD_REPEATS_2"/>
    <property type="match status" value="6"/>
</dbReference>
<dbReference type="InterPro" id="IPR001810">
    <property type="entry name" value="F-box_dom"/>
</dbReference>
<feature type="compositionally biased region" description="Basic and acidic residues" evidence="7">
    <location>
        <begin position="122"/>
        <end position="133"/>
    </location>
</feature>
<feature type="compositionally biased region" description="Polar residues" evidence="7">
    <location>
        <begin position="287"/>
        <end position="306"/>
    </location>
</feature>